<dbReference type="OMA" id="WISSHHI"/>
<dbReference type="RefSeq" id="XP_018273073.1">
    <property type="nucleotide sequence ID" value="XM_018414029.1"/>
</dbReference>
<dbReference type="Gene3D" id="3.30.710.10">
    <property type="entry name" value="Potassium Channel Kv1.1, Chain A"/>
    <property type="match status" value="1"/>
</dbReference>
<protein>
    <recommendedName>
        <fullName evidence="4">BTB domain-containing protein</fullName>
    </recommendedName>
</protein>
<proteinExistence type="predicted"/>
<dbReference type="GeneID" id="28974477"/>
<dbReference type="STRING" id="578459.A0A194S8X1"/>
<evidence type="ECO:0000313" key="3">
    <source>
        <dbReference type="Proteomes" id="UP000053890"/>
    </source>
</evidence>
<gene>
    <name evidence="2" type="ORF">RHOBADRAFT_42237</name>
</gene>
<evidence type="ECO:0000313" key="2">
    <source>
        <dbReference type="EMBL" id="KPV77024.1"/>
    </source>
</evidence>
<sequence length="415" mass="45713">MPVITGSVTCTGGAPTGDWSELDGCISPGGYRLVGRQVTTLGDYALTLEWCEARPMKVISATCRVYRRRSSTPSYQSLVHTWIVKETLFPFVRAGSAVICPAPWGEHVVYTVNIELVTPDDGLFAVERRIAGLEQQVADLDLVCSTRTTTAAHFTTLALDQAQNDVCLDFRQLGRQLWTIEASLYQISPHFKDILSSEFVEGTSTVVNPSSEPAEHDTYAFEDSDAETDAASLTSSRQKGQQKPLAPFKRIPIRDIPYSTYLAVIVWAQSRHITFAPLLSTFRRPGLDEPSVDAARQDAVRALALTQSPLLPFPASPKSVYRLADYLSLDDLKQLALDNLVSQLTPTNAIYELYSDVACAYDEVRDAVLEYVVEDWSKVEQAPATSEMASVDKELPVGAARTAMLLATRLGRVKR</sequence>
<feature type="region of interest" description="Disordered" evidence="1">
    <location>
        <begin position="225"/>
        <end position="244"/>
    </location>
</feature>
<dbReference type="Proteomes" id="UP000053890">
    <property type="component" value="Unassembled WGS sequence"/>
</dbReference>
<reference evidence="2 3" key="1">
    <citation type="journal article" date="2015" name="Front. Microbiol.">
        <title>Genome sequence of the plant growth promoting endophytic yeast Rhodotorula graminis WP1.</title>
        <authorList>
            <person name="Firrincieli A."/>
            <person name="Otillar R."/>
            <person name="Salamov A."/>
            <person name="Schmutz J."/>
            <person name="Khan Z."/>
            <person name="Redman R.S."/>
            <person name="Fleck N.D."/>
            <person name="Lindquist E."/>
            <person name="Grigoriev I.V."/>
            <person name="Doty S.L."/>
        </authorList>
    </citation>
    <scope>NUCLEOTIDE SEQUENCE [LARGE SCALE GENOMIC DNA]</scope>
    <source>
        <strain evidence="2 3">WP1</strain>
    </source>
</reference>
<dbReference type="EMBL" id="KQ474075">
    <property type="protein sequence ID" value="KPV77024.1"/>
    <property type="molecule type" value="Genomic_DNA"/>
</dbReference>
<organism evidence="2 3">
    <name type="scientific">Rhodotorula graminis (strain WP1)</name>
    <dbReference type="NCBI Taxonomy" id="578459"/>
    <lineage>
        <taxon>Eukaryota</taxon>
        <taxon>Fungi</taxon>
        <taxon>Dikarya</taxon>
        <taxon>Basidiomycota</taxon>
        <taxon>Pucciniomycotina</taxon>
        <taxon>Microbotryomycetes</taxon>
        <taxon>Sporidiobolales</taxon>
        <taxon>Sporidiobolaceae</taxon>
        <taxon>Rhodotorula</taxon>
    </lineage>
</organism>
<feature type="compositionally biased region" description="Polar residues" evidence="1">
    <location>
        <begin position="231"/>
        <end position="241"/>
    </location>
</feature>
<accession>A0A194S8X1</accession>
<evidence type="ECO:0000256" key="1">
    <source>
        <dbReference type="SAM" id="MobiDB-lite"/>
    </source>
</evidence>
<keyword evidence="3" id="KW-1185">Reference proteome</keyword>
<dbReference type="InterPro" id="IPR011333">
    <property type="entry name" value="SKP1/BTB/POZ_sf"/>
</dbReference>
<name>A0A194S8X1_RHOGW</name>
<evidence type="ECO:0008006" key="4">
    <source>
        <dbReference type="Google" id="ProtNLM"/>
    </source>
</evidence>
<dbReference type="OrthoDB" id="2523671at2759"/>
<dbReference type="AlphaFoldDB" id="A0A194S8X1"/>